<gene>
    <name evidence="1" type="ORF">MGAL_10B004933</name>
</gene>
<accession>A0A8B6ELE7</accession>
<keyword evidence="2" id="KW-1185">Reference proteome</keyword>
<reference evidence="1" key="1">
    <citation type="submission" date="2018-11" db="EMBL/GenBank/DDBJ databases">
        <authorList>
            <person name="Alioto T."/>
            <person name="Alioto T."/>
        </authorList>
    </citation>
    <scope>NUCLEOTIDE SEQUENCE</scope>
</reference>
<proteinExistence type="predicted"/>
<organism evidence="1 2">
    <name type="scientific">Mytilus galloprovincialis</name>
    <name type="common">Mediterranean mussel</name>
    <dbReference type="NCBI Taxonomy" id="29158"/>
    <lineage>
        <taxon>Eukaryota</taxon>
        <taxon>Metazoa</taxon>
        <taxon>Spiralia</taxon>
        <taxon>Lophotrochozoa</taxon>
        <taxon>Mollusca</taxon>
        <taxon>Bivalvia</taxon>
        <taxon>Autobranchia</taxon>
        <taxon>Pteriomorphia</taxon>
        <taxon>Mytilida</taxon>
        <taxon>Mytiloidea</taxon>
        <taxon>Mytilidae</taxon>
        <taxon>Mytilinae</taxon>
        <taxon>Mytilus</taxon>
    </lineage>
</organism>
<comment type="caution">
    <text evidence="1">The sequence shown here is derived from an EMBL/GenBank/DDBJ whole genome shotgun (WGS) entry which is preliminary data.</text>
</comment>
<protein>
    <submittedName>
        <fullName evidence="1">Uncharacterized protein</fullName>
    </submittedName>
</protein>
<dbReference type="EMBL" id="UYJE01005278">
    <property type="protein sequence ID" value="VDI35903.1"/>
    <property type="molecule type" value="Genomic_DNA"/>
</dbReference>
<evidence type="ECO:0000313" key="2">
    <source>
        <dbReference type="Proteomes" id="UP000596742"/>
    </source>
</evidence>
<dbReference type="Proteomes" id="UP000596742">
    <property type="component" value="Unassembled WGS sequence"/>
</dbReference>
<dbReference type="OrthoDB" id="6064031at2759"/>
<evidence type="ECO:0000313" key="1">
    <source>
        <dbReference type="EMBL" id="VDI35903.1"/>
    </source>
</evidence>
<sequence>MTDSFLFSRPSCGTFCEYSQVKYPKFVPVEETKKSYKFPASKIDKEAPKCWFELQTWYTDYLDEKSFRKFEKKKLKTSLSDSAVRKKSKGCEHLCELKQVYFDWTNRKSLITDKRFGTNNLKYLTNGSAYEQNESKLSVELYIKIMKQQLSSFRLCQMKIELIVQCLQMFFKPFDNTIVLWVTDADLQTHTDKAKKSECKDIFNEPLTENCMDVKAVLYLDKSAARLLRHKDMCMLDTLATLIEVRKDKIMILPMSIPCASVTDQTAV</sequence>
<dbReference type="AlphaFoldDB" id="A0A8B6ELE7"/>
<name>A0A8B6ELE7_MYTGA</name>